<dbReference type="GO" id="GO:0005886">
    <property type="term" value="C:plasma membrane"/>
    <property type="evidence" value="ECO:0007669"/>
    <property type="project" value="UniProtKB-SubCell"/>
</dbReference>
<dbReference type="InParanoid" id="A0A543ARR3"/>
<name>A0A543ARR3_9ACTN</name>
<keyword evidence="10 11" id="KW-0472">Membrane</keyword>
<keyword evidence="7" id="KW-0418">Kinase</keyword>
<dbReference type="InterPro" id="IPR050428">
    <property type="entry name" value="TCS_sensor_his_kinase"/>
</dbReference>
<feature type="transmembrane region" description="Helical" evidence="11">
    <location>
        <begin position="159"/>
        <end position="182"/>
    </location>
</feature>
<keyword evidence="5" id="KW-0808">Transferase</keyword>
<dbReference type="SUPFAM" id="SSF47384">
    <property type="entry name" value="Homodimeric domain of signal transducing histidine kinase"/>
    <property type="match status" value="1"/>
</dbReference>
<evidence type="ECO:0000256" key="7">
    <source>
        <dbReference type="ARBA" id="ARBA00022777"/>
    </source>
</evidence>
<evidence type="ECO:0000256" key="2">
    <source>
        <dbReference type="ARBA" id="ARBA00004236"/>
    </source>
</evidence>
<evidence type="ECO:0000256" key="5">
    <source>
        <dbReference type="ARBA" id="ARBA00022679"/>
    </source>
</evidence>
<dbReference type="EC" id="2.7.13.3" evidence="3"/>
<dbReference type="InterPro" id="IPR036097">
    <property type="entry name" value="HisK_dim/P_sf"/>
</dbReference>
<keyword evidence="14" id="KW-1185">Reference proteome</keyword>
<evidence type="ECO:0000256" key="10">
    <source>
        <dbReference type="ARBA" id="ARBA00023136"/>
    </source>
</evidence>
<evidence type="ECO:0000256" key="8">
    <source>
        <dbReference type="ARBA" id="ARBA00022989"/>
    </source>
</evidence>
<dbReference type="CDD" id="cd00082">
    <property type="entry name" value="HisKA"/>
    <property type="match status" value="1"/>
</dbReference>
<dbReference type="InterPro" id="IPR003661">
    <property type="entry name" value="HisK_dim/P_dom"/>
</dbReference>
<dbReference type="Gene3D" id="3.30.565.10">
    <property type="entry name" value="Histidine kinase-like ATPase, C-terminal domain"/>
    <property type="match status" value="1"/>
</dbReference>
<dbReference type="AlphaFoldDB" id="A0A543ARR3"/>
<dbReference type="InterPro" id="IPR036890">
    <property type="entry name" value="HATPase_C_sf"/>
</dbReference>
<evidence type="ECO:0000256" key="9">
    <source>
        <dbReference type="ARBA" id="ARBA00023012"/>
    </source>
</evidence>
<dbReference type="Proteomes" id="UP000317043">
    <property type="component" value="Unassembled WGS sequence"/>
</dbReference>
<dbReference type="EMBL" id="VFOW01000001">
    <property type="protein sequence ID" value="TQL75205.1"/>
    <property type="molecule type" value="Genomic_DNA"/>
</dbReference>
<evidence type="ECO:0000256" key="1">
    <source>
        <dbReference type="ARBA" id="ARBA00000085"/>
    </source>
</evidence>
<dbReference type="SMART" id="SM00387">
    <property type="entry name" value="HATPase_c"/>
    <property type="match status" value="1"/>
</dbReference>
<dbReference type="InterPro" id="IPR003594">
    <property type="entry name" value="HATPase_dom"/>
</dbReference>
<dbReference type="RefSeq" id="WP_142034897.1">
    <property type="nucleotide sequence ID" value="NZ_JBHTGS010000001.1"/>
</dbReference>
<accession>A0A543ARR3</accession>
<feature type="domain" description="Histidine kinase" evidence="12">
    <location>
        <begin position="198"/>
        <end position="403"/>
    </location>
</feature>
<dbReference type="PRINTS" id="PR00344">
    <property type="entry name" value="BCTRLSENSOR"/>
</dbReference>
<evidence type="ECO:0000256" key="4">
    <source>
        <dbReference type="ARBA" id="ARBA00022553"/>
    </source>
</evidence>
<dbReference type="PANTHER" id="PTHR45436:SF5">
    <property type="entry name" value="SENSOR HISTIDINE KINASE TRCS"/>
    <property type="match status" value="1"/>
</dbReference>
<keyword evidence="9" id="KW-0902">Two-component regulatory system</keyword>
<dbReference type="InterPro" id="IPR004358">
    <property type="entry name" value="Sig_transdc_His_kin-like_C"/>
</dbReference>
<dbReference type="Pfam" id="PF00512">
    <property type="entry name" value="HisKA"/>
    <property type="match status" value="1"/>
</dbReference>
<evidence type="ECO:0000313" key="13">
    <source>
        <dbReference type="EMBL" id="TQL75205.1"/>
    </source>
</evidence>
<comment type="catalytic activity">
    <reaction evidence="1">
        <text>ATP + protein L-histidine = ADP + protein N-phospho-L-histidine.</text>
        <dbReference type="EC" id="2.7.13.3"/>
    </reaction>
</comment>
<organism evidence="13 14">
    <name type="scientific">Stackebrandtia endophytica</name>
    <dbReference type="NCBI Taxonomy" id="1496996"/>
    <lineage>
        <taxon>Bacteria</taxon>
        <taxon>Bacillati</taxon>
        <taxon>Actinomycetota</taxon>
        <taxon>Actinomycetes</taxon>
        <taxon>Glycomycetales</taxon>
        <taxon>Glycomycetaceae</taxon>
        <taxon>Stackebrandtia</taxon>
    </lineage>
</organism>
<keyword evidence="4" id="KW-0597">Phosphoprotein</keyword>
<dbReference type="SMART" id="SM00388">
    <property type="entry name" value="HisKA"/>
    <property type="match status" value="1"/>
</dbReference>
<evidence type="ECO:0000313" key="14">
    <source>
        <dbReference type="Proteomes" id="UP000317043"/>
    </source>
</evidence>
<dbReference type="PROSITE" id="PS50109">
    <property type="entry name" value="HIS_KIN"/>
    <property type="match status" value="1"/>
</dbReference>
<dbReference type="PANTHER" id="PTHR45436">
    <property type="entry name" value="SENSOR HISTIDINE KINASE YKOH"/>
    <property type="match status" value="1"/>
</dbReference>
<comment type="caution">
    <text evidence="13">The sequence shown here is derived from an EMBL/GenBank/DDBJ whole genome shotgun (WGS) entry which is preliminary data.</text>
</comment>
<dbReference type="InterPro" id="IPR005467">
    <property type="entry name" value="His_kinase_dom"/>
</dbReference>
<gene>
    <name evidence="13" type="ORF">FB566_0702</name>
</gene>
<dbReference type="SUPFAM" id="SSF55874">
    <property type="entry name" value="ATPase domain of HSP90 chaperone/DNA topoisomerase II/histidine kinase"/>
    <property type="match status" value="1"/>
</dbReference>
<evidence type="ECO:0000256" key="6">
    <source>
        <dbReference type="ARBA" id="ARBA00022692"/>
    </source>
</evidence>
<dbReference type="GO" id="GO:0000155">
    <property type="term" value="F:phosphorelay sensor kinase activity"/>
    <property type="evidence" value="ECO:0007669"/>
    <property type="project" value="InterPro"/>
</dbReference>
<reference evidence="13 14" key="1">
    <citation type="submission" date="2019-06" db="EMBL/GenBank/DDBJ databases">
        <title>Sequencing the genomes of 1000 actinobacteria strains.</title>
        <authorList>
            <person name="Klenk H.-P."/>
        </authorList>
    </citation>
    <scope>NUCLEOTIDE SEQUENCE [LARGE SCALE GENOMIC DNA]</scope>
    <source>
        <strain evidence="13 14">DSM 45928</strain>
    </source>
</reference>
<dbReference type="Gene3D" id="1.10.287.130">
    <property type="match status" value="1"/>
</dbReference>
<keyword evidence="6 11" id="KW-0812">Transmembrane</keyword>
<feature type="transmembrane region" description="Helical" evidence="11">
    <location>
        <begin position="12"/>
        <end position="37"/>
    </location>
</feature>
<proteinExistence type="predicted"/>
<protein>
    <recommendedName>
        <fullName evidence="3">histidine kinase</fullName>
        <ecNumber evidence="3">2.7.13.3</ecNumber>
    </recommendedName>
</protein>
<evidence type="ECO:0000256" key="11">
    <source>
        <dbReference type="SAM" id="Phobius"/>
    </source>
</evidence>
<evidence type="ECO:0000256" key="3">
    <source>
        <dbReference type="ARBA" id="ARBA00012438"/>
    </source>
</evidence>
<dbReference type="OrthoDB" id="5242752at2"/>
<dbReference type="Pfam" id="PF02518">
    <property type="entry name" value="HATPase_c"/>
    <property type="match status" value="1"/>
</dbReference>
<comment type="subcellular location">
    <subcellularLocation>
        <location evidence="2">Cell membrane</location>
    </subcellularLocation>
</comment>
<evidence type="ECO:0000259" key="12">
    <source>
        <dbReference type="PROSITE" id="PS50109"/>
    </source>
</evidence>
<sequence length="403" mass="43614">MSIRWHTLPLRVRLVALGVIGLLVGFVIGGGVLVWALHMSLRHSVDAAAERTAADIVELLDAGELPDPIPTGRDFTIVQVFDTDGRFEHGSLGADPLVPLLRNDLWEQALDGRNFTVDGSRASLDGTLRATMARSGDHLVIVAVSEQEMSAVPKLTHGLAITFGALAAVVAVALWWAVGWTLRPVETARAKQRAFVADAAHELRSPLANMRTELEVAARIGAQDGLIEDLLTDVNRLSRMTEDLLLLARLDDARRPWRPGPVNLTELAGEVAADYSEARVPVELNVPDQSVELTADADGLHRILVNLLDNAVRHAETRVELGYRAQGDSVVLTVIDDGPGVPAAEREWVFDRFTRLDDSRDRDLGGTGLGLSIVAELVAAHRGTVRLADATPHGLRAEVTLPR</sequence>
<keyword evidence="8 11" id="KW-1133">Transmembrane helix</keyword>